<dbReference type="GO" id="GO:0005737">
    <property type="term" value="C:cytoplasm"/>
    <property type="evidence" value="ECO:0007669"/>
    <property type="project" value="TreeGrafter"/>
</dbReference>
<keyword evidence="3" id="KW-1185">Reference proteome</keyword>
<reference evidence="2" key="1">
    <citation type="submission" date="2025-08" db="UniProtKB">
        <authorList>
            <consortium name="Ensembl"/>
        </authorList>
    </citation>
    <scope>IDENTIFICATION</scope>
</reference>
<feature type="domain" description="Maestro/Maestro-like HEAT-repeats" evidence="1">
    <location>
        <begin position="37"/>
        <end position="130"/>
    </location>
</feature>
<dbReference type="InterPro" id="IPR045206">
    <property type="entry name" value="Maestro_heat-like_prot"/>
</dbReference>
<proteinExistence type="predicted"/>
<name>A0A8C3YLF8_9CETA</name>
<dbReference type="PANTHER" id="PTHR23120">
    <property type="entry name" value="MAESTRO-RELATED HEAT DOMAIN-CONTAINING"/>
    <property type="match status" value="1"/>
</dbReference>
<dbReference type="Ensembl" id="ENSCWAT00000025704.1">
    <property type="protein sequence ID" value="ENSCWAP00000023725.1"/>
    <property type="gene ID" value="ENSCWAG00000017997.1"/>
</dbReference>
<dbReference type="InterPro" id="IPR011989">
    <property type="entry name" value="ARM-like"/>
</dbReference>
<dbReference type="InterPro" id="IPR055406">
    <property type="entry name" value="HEAT_Maestro"/>
</dbReference>
<dbReference type="PANTHER" id="PTHR23120:SF39">
    <property type="entry name" value="MAESTRO"/>
    <property type="match status" value="1"/>
</dbReference>
<sequence length="183" mass="20772">MDQTQRRMLGQALSPTAQPKKKSVMSFFSKVSWRHVVLVLAEKARDPSVKKRRTAMRGLGALACETPDKVRKHKKIVLDLLVHGLYDPVSSEVVHESLKTLTVILGKIQGKGLGAFFIDVTLQTRTLLDDACKTTFRACSPYMRPGKEYSFQSEEDQTNPKLCRQLIHCHPELLQFFYANKIL</sequence>
<evidence type="ECO:0000313" key="2">
    <source>
        <dbReference type="Ensembl" id="ENSCWAP00000023725.1"/>
    </source>
</evidence>
<protein>
    <submittedName>
        <fullName evidence="2">Maestro</fullName>
    </submittedName>
</protein>
<evidence type="ECO:0000313" key="3">
    <source>
        <dbReference type="Proteomes" id="UP000694540"/>
    </source>
</evidence>
<dbReference type="Gene3D" id="1.25.10.10">
    <property type="entry name" value="Leucine-rich Repeat Variant"/>
    <property type="match status" value="1"/>
</dbReference>
<evidence type="ECO:0000259" key="1">
    <source>
        <dbReference type="Pfam" id="PF23227"/>
    </source>
</evidence>
<organism evidence="2 3">
    <name type="scientific">Catagonus wagneri</name>
    <name type="common">Chacoan peccary</name>
    <dbReference type="NCBI Taxonomy" id="51154"/>
    <lineage>
        <taxon>Eukaryota</taxon>
        <taxon>Metazoa</taxon>
        <taxon>Chordata</taxon>
        <taxon>Craniata</taxon>
        <taxon>Vertebrata</taxon>
        <taxon>Euteleostomi</taxon>
        <taxon>Mammalia</taxon>
        <taxon>Eutheria</taxon>
        <taxon>Laurasiatheria</taxon>
        <taxon>Artiodactyla</taxon>
        <taxon>Suina</taxon>
        <taxon>Tayassuidae</taxon>
        <taxon>Catagonus</taxon>
    </lineage>
</organism>
<dbReference type="AlphaFoldDB" id="A0A8C3YLF8"/>
<accession>A0A8C3YLF8</accession>
<dbReference type="GeneTree" id="ENSGT00940000161642"/>
<dbReference type="SUPFAM" id="SSF48371">
    <property type="entry name" value="ARM repeat"/>
    <property type="match status" value="1"/>
</dbReference>
<reference evidence="2" key="2">
    <citation type="submission" date="2025-09" db="UniProtKB">
        <authorList>
            <consortium name="Ensembl"/>
        </authorList>
    </citation>
    <scope>IDENTIFICATION</scope>
</reference>
<gene>
    <name evidence="2" type="primary">MRO</name>
</gene>
<dbReference type="Pfam" id="PF23227">
    <property type="entry name" value="HEAT_MROH2B_C"/>
    <property type="match status" value="1"/>
</dbReference>
<dbReference type="InterPro" id="IPR016024">
    <property type="entry name" value="ARM-type_fold"/>
</dbReference>
<dbReference type="Proteomes" id="UP000694540">
    <property type="component" value="Unplaced"/>
</dbReference>